<gene>
    <name evidence="1" type="ORF">DYBT9623_03941</name>
</gene>
<evidence type="ECO:0000313" key="1">
    <source>
        <dbReference type="EMBL" id="CAG5072001.1"/>
    </source>
</evidence>
<protein>
    <submittedName>
        <fullName evidence="1">Uncharacterized protein</fullName>
    </submittedName>
</protein>
<comment type="caution">
    <text evidence="1">The sequence shown here is derived from an EMBL/GenBank/DDBJ whole genome shotgun (WGS) entry which is preliminary data.</text>
</comment>
<proteinExistence type="predicted"/>
<organism evidence="1 2">
    <name type="scientific">Dyadobacter linearis</name>
    <dbReference type="NCBI Taxonomy" id="2823330"/>
    <lineage>
        <taxon>Bacteria</taxon>
        <taxon>Pseudomonadati</taxon>
        <taxon>Bacteroidota</taxon>
        <taxon>Cytophagia</taxon>
        <taxon>Cytophagales</taxon>
        <taxon>Spirosomataceae</taxon>
        <taxon>Dyadobacter</taxon>
    </lineage>
</organism>
<reference evidence="1 2" key="1">
    <citation type="submission" date="2021-04" db="EMBL/GenBank/DDBJ databases">
        <authorList>
            <person name="Rodrigo-Torres L."/>
            <person name="Arahal R. D."/>
            <person name="Lucena T."/>
        </authorList>
    </citation>
    <scope>NUCLEOTIDE SEQUENCE [LARGE SCALE GENOMIC DNA]</scope>
    <source>
        <strain evidence="1 2">CECT 9623</strain>
    </source>
</reference>
<keyword evidence="2" id="KW-1185">Reference proteome</keyword>
<accession>A0ABN7RFH3</accession>
<sequence>MALQLFLVKAKGEGSGLEGNFEIKVFIYR</sequence>
<dbReference type="EMBL" id="CAJRAU010000006">
    <property type="protein sequence ID" value="CAG5072001.1"/>
    <property type="molecule type" value="Genomic_DNA"/>
</dbReference>
<evidence type="ECO:0000313" key="2">
    <source>
        <dbReference type="Proteomes" id="UP000679725"/>
    </source>
</evidence>
<dbReference type="Proteomes" id="UP000679725">
    <property type="component" value="Unassembled WGS sequence"/>
</dbReference>
<name>A0ABN7RFH3_9BACT</name>